<keyword evidence="1" id="KW-0472">Membrane</keyword>
<dbReference type="Proteomes" id="UP000076959">
    <property type="component" value="Unassembled WGS sequence"/>
</dbReference>
<dbReference type="AlphaFoldDB" id="A0A176Z1W8"/>
<protein>
    <submittedName>
        <fullName evidence="2">Uncharacterized protein</fullName>
    </submittedName>
</protein>
<dbReference type="RefSeq" id="WP_063698147.1">
    <property type="nucleotide sequence ID" value="NZ_LUUB01000036.1"/>
</dbReference>
<keyword evidence="3" id="KW-1185">Reference proteome</keyword>
<accession>A0A176Z1W8</accession>
<comment type="caution">
    <text evidence="2">The sequence shown here is derived from an EMBL/GenBank/DDBJ whole genome shotgun (WGS) entry which is preliminary data.</text>
</comment>
<evidence type="ECO:0000256" key="1">
    <source>
        <dbReference type="SAM" id="Phobius"/>
    </source>
</evidence>
<feature type="transmembrane region" description="Helical" evidence="1">
    <location>
        <begin position="16"/>
        <end position="37"/>
    </location>
</feature>
<keyword evidence="1" id="KW-1133">Transmembrane helix</keyword>
<evidence type="ECO:0000313" key="3">
    <source>
        <dbReference type="Proteomes" id="UP000076959"/>
    </source>
</evidence>
<dbReference type="EMBL" id="LUUB01000036">
    <property type="protein sequence ID" value="OAF13326.1"/>
    <property type="molecule type" value="Genomic_DNA"/>
</dbReference>
<evidence type="ECO:0000313" key="2">
    <source>
        <dbReference type="EMBL" id="OAF13326.1"/>
    </source>
</evidence>
<feature type="transmembrane region" description="Helical" evidence="1">
    <location>
        <begin position="69"/>
        <end position="89"/>
    </location>
</feature>
<reference evidence="2 3" key="1">
    <citation type="submission" date="2016-03" db="EMBL/GenBank/DDBJ databases">
        <title>Draft Genome Sequence of the Strain BR 10245 (Bradyrhizobium sp.) isolated from nodules of Centrolobium paraense.</title>
        <authorList>
            <person name="Simoes-Araujo J.L.Sr."/>
            <person name="Barauna A.C."/>
            <person name="Silva K."/>
            <person name="Zilli J.E."/>
        </authorList>
    </citation>
    <scope>NUCLEOTIDE SEQUENCE [LARGE SCALE GENOMIC DNA]</scope>
    <source>
        <strain evidence="2 3">BR 10245</strain>
    </source>
</reference>
<dbReference type="OrthoDB" id="8243582at2"/>
<organism evidence="2 3">
    <name type="scientific">Bradyrhizobium centrolobii</name>
    <dbReference type="NCBI Taxonomy" id="1505087"/>
    <lineage>
        <taxon>Bacteria</taxon>
        <taxon>Pseudomonadati</taxon>
        <taxon>Pseudomonadota</taxon>
        <taxon>Alphaproteobacteria</taxon>
        <taxon>Hyphomicrobiales</taxon>
        <taxon>Nitrobacteraceae</taxon>
        <taxon>Bradyrhizobium</taxon>
    </lineage>
</organism>
<sequence length="94" mass="10384">MESMQTPPADGEQQSIGQLAICALVFLCTAIPIALLLRAGWRDWTLFAGVWTAMYFMGGARWFPWSTPLRKAISIGVFVGTALPTIEWVSSLKH</sequence>
<proteinExistence type="predicted"/>
<keyword evidence="1" id="KW-0812">Transmembrane</keyword>
<name>A0A176Z1W8_9BRAD</name>
<feature type="transmembrane region" description="Helical" evidence="1">
    <location>
        <begin position="44"/>
        <end position="63"/>
    </location>
</feature>
<gene>
    <name evidence="2" type="ORF">AYJ54_44120</name>
</gene>